<organism evidence="1 2">
    <name type="scientific">Dovyalis caffra</name>
    <dbReference type="NCBI Taxonomy" id="77055"/>
    <lineage>
        <taxon>Eukaryota</taxon>
        <taxon>Viridiplantae</taxon>
        <taxon>Streptophyta</taxon>
        <taxon>Embryophyta</taxon>
        <taxon>Tracheophyta</taxon>
        <taxon>Spermatophyta</taxon>
        <taxon>Magnoliopsida</taxon>
        <taxon>eudicotyledons</taxon>
        <taxon>Gunneridae</taxon>
        <taxon>Pentapetalae</taxon>
        <taxon>rosids</taxon>
        <taxon>fabids</taxon>
        <taxon>Malpighiales</taxon>
        <taxon>Salicaceae</taxon>
        <taxon>Flacourtieae</taxon>
        <taxon>Dovyalis</taxon>
    </lineage>
</organism>
<dbReference type="AlphaFoldDB" id="A0AAV1QYL5"/>
<name>A0AAV1QYL5_9ROSI</name>
<reference evidence="1 2" key="1">
    <citation type="submission" date="2024-01" db="EMBL/GenBank/DDBJ databases">
        <authorList>
            <person name="Waweru B."/>
        </authorList>
    </citation>
    <scope>NUCLEOTIDE SEQUENCE [LARGE SCALE GENOMIC DNA]</scope>
</reference>
<sequence length="116" mass="12904">MAQMVVVHSISHRDVDNILSIFGYEDGSPMQIALQALLSEDLCFYRRVQEVGSWGCAISGEQRYFICSALVALRDGSITPGSNFVDLWDGLNISISSKIVPVPEPTVDYVKFQFNE</sequence>
<protein>
    <submittedName>
        <fullName evidence="1">Uncharacterized protein</fullName>
    </submittedName>
</protein>
<dbReference type="EMBL" id="CAWUPB010000850">
    <property type="protein sequence ID" value="CAK7325657.1"/>
    <property type="molecule type" value="Genomic_DNA"/>
</dbReference>
<comment type="caution">
    <text evidence="1">The sequence shown here is derived from an EMBL/GenBank/DDBJ whole genome shotgun (WGS) entry which is preliminary data.</text>
</comment>
<gene>
    <name evidence="1" type="ORF">DCAF_LOCUS3339</name>
</gene>
<evidence type="ECO:0000313" key="2">
    <source>
        <dbReference type="Proteomes" id="UP001314170"/>
    </source>
</evidence>
<evidence type="ECO:0000313" key="1">
    <source>
        <dbReference type="EMBL" id="CAK7325657.1"/>
    </source>
</evidence>
<proteinExistence type="predicted"/>
<keyword evidence="2" id="KW-1185">Reference proteome</keyword>
<accession>A0AAV1QYL5</accession>
<dbReference type="Proteomes" id="UP001314170">
    <property type="component" value="Unassembled WGS sequence"/>
</dbReference>